<evidence type="ECO:0000259" key="7">
    <source>
        <dbReference type="Pfam" id="PF20684"/>
    </source>
</evidence>
<feature type="transmembrane region" description="Helical" evidence="6">
    <location>
        <begin position="72"/>
        <end position="96"/>
    </location>
</feature>
<accession>A0ABR3QX64</accession>
<evidence type="ECO:0000256" key="3">
    <source>
        <dbReference type="ARBA" id="ARBA00022989"/>
    </source>
</evidence>
<protein>
    <recommendedName>
        <fullName evidence="7">Rhodopsin domain-containing protein</fullName>
    </recommendedName>
</protein>
<evidence type="ECO:0000256" key="4">
    <source>
        <dbReference type="ARBA" id="ARBA00023136"/>
    </source>
</evidence>
<comment type="similarity">
    <text evidence="5">Belongs to the SAT4 family.</text>
</comment>
<dbReference type="PANTHER" id="PTHR33048">
    <property type="entry name" value="PTH11-LIKE INTEGRAL MEMBRANE PROTEIN (AFU_ORTHOLOGUE AFUA_5G11245)"/>
    <property type="match status" value="1"/>
</dbReference>
<feature type="domain" description="Rhodopsin" evidence="7">
    <location>
        <begin position="5"/>
        <end position="170"/>
    </location>
</feature>
<evidence type="ECO:0000313" key="8">
    <source>
        <dbReference type="EMBL" id="KAL1596750.1"/>
    </source>
</evidence>
<keyword evidence="9" id="KW-1185">Reference proteome</keyword>
<feature type="transmembrane region" description="Helical" evidence="6">
    <location>
        <begin position="108"/>
        <end position="129"/>
    </location>
</feature>
<keyword evidence="3 6" id="KW-1133">Transmembrane helix</keyword>
<gene>
    <name evidence="8" type="ORF">SLS59_007781</name>
</gene>
<evidence type="ECO:0000256" key="1">
    <source>
        <dbReference type="ARBA" id="ARBA00004141"/>
    </source>
</evidence>
<keyword evidence="4 6" id="KW-0472">Membrane</keyword>
<reference evidence="8 9" key="1">
    <citation type="submission" date="2024-02" db="EMBL/GenBank/DDBJ databases">
        <title>De novo assembly and annotation of 12 fungi associated with fruit tree decline syndrome in Ontario, Canada.</title>
        <authorList>
            <person name="Sulman M."/>
            <person name="Ellouze W."/>
            <person name="Ilyukhin E."/>
        </authorList>
    </citation>
    <scope>NUCLEOTIDE SEQUENCE [LARGE SCALE GENOMIC DNA]</scope>
    <source>
        <strain evidence="8 9">M97-236</strain>
    </source>
</reference>
<dbReference type="InterPro" id="IPR052337">
    <property type="entry name" value="SAT4-like"/>
</dbReference>
<evidence type="ECO:0000313" key="9">
    <source>
        <dbReference type="Proteomes" id="UP001521222"/>
    </source>
</evidence>
<feature type="transmembrane region" description="Helical" evidence="6">
    <location>
        <begin position="141"/>
        <end position="167"/>
    </location>
</feature>
<keyword evidence="2 6" id="KW-0812">Transmembrane</keyword>
<feature type="transmembrane region" description="Helical" evidence="6">
    <location>
        <begin position="29"/>
        <end position="52"/>
    </location>
</feature>
<evidence type="ECO:0000256" key="2">
    <source>
        <dbReference type="ARBA" id="ARBA00022692"/>
    </source>
</evidence>
<evidence type="ECO:0000256" key="5">
    <source>
        <dbReference type="ARBA" id="ARBA00038359"/>
    </source>
</evidence>
<dbReference type="EMBL" id="JAKIXB020000028">
    <property type="protein sequence ID" value="KAL1596750.1"/>
    <property type="molecule type" value="Genomic_DNA"/>
</dbReference>
<name>A0ABR3QX64_9PLEO</name>
<dbReference type="PANTHER" id="PTHR33048:SF134">
    <property type="entry name" value="INTEGRAL MEMBRANE PROTEIN"/>
    <property type="match status" value="1"/>
</dbReference>
<comment type="subcellular location">
    <subcellularLocation>
        <location evidence="1">Membrane</location>
        <topology evidence="1">Multi-pass membrane protein</topology>
    </subcellularLocation>
</comment>
<dbReference type="Pfam" id="PF20684">
    <property type="entry name" value="Fung_rhodopsin"/>
    <property type="match status" value="1"/>
</dbReference>
<evidence type="ECO:0000256" key="6">
    <source>
        <dbReference type="SAM" id="Phobius"/>
    </source>
</evidence>
<organism evidence="8 9">
    <name type="scientific">Nothophoma quercina</name>
    <dbReference type="NCBI Taxonomy" id="749835"/>
    <lineage>
        <taxon>Eukaryota</taxon>
        <taxon>Fungi</taxon>
        <taxon>Dikarya</taxon>
        <taxon>Ascomycota</taxon>
        <taxon>Pezizomycotina</taxon>
        <taxon>Dothideomycetes</taxon>
        <taxon>Pleosporomycetidae</taxon>
        <taxon>Pleosporales</taxon>
        <taxon>Pleosporineae</taxon>
        <taxon>Didymellaceae</taxon>
        <taxon>Nothophoma</taxon>
    </lineage>
</organism>
<dbReference type="Proteomes" id="UP001521222">
    <property type="component" value="Unassembled WGS sequence"/>
</dbReference>
<proteinExistence type="inferred from homology"/>
<sequence>MISIVGLGLIKSSILVMYKNIFDVRKFRIVVYIVLAYVIGWTVSFTFSHLFTCYPITVFIEPYYGNSCVDTVPMFLALLYTDVLVDFVILVLPIPMVLSVKLDLRKKLAVIGMLMLGAAITRVIATYSIAEEYVKHPDDVIYYTAPVFFWTNIELSLAIVCACLPTLRPIWFHFRPRPATTNTGSGYASSRLTGTKSSGFGVKYGSSSRKPYQELDEVELTRYEGTPSESSDLPSVTNEQGIIKAVIIHQTLA</sequence>
<comment type="caution">
    <text evidence="8">The sequence shown here is derived from an EMBL/GenBank/DDBJ whole genome shotgun (WGS) entry which is preliminary data.</text>
</comment>
<dbReference type="InterPro" id="IPR049326">
    <property type="entry name" value="Rhodopsin_dom_fungi"/>
</dbReference>